<organism evidence="1">
    <name type="scientific">Triticum urartu</name>
    <name type="common">Red wild einkorn</name>
    <name type="synonym">Crithodium urartu</name>
    <dbReference type="NCBI Taxonomy" id="4572"/>
    <lineage>
        <taxon>Eukaryota</taxon>
        <taxon>Viridiplantae</taxon>
        <taxon>Streptophyta</taxon>
        <taxon>Embryophyta</taxon>
        <taxon>Tracheophyta</taxon>
        <taxon>Spermatophyta</taxon>
        <taxon>Magnoliopsida</taxon>
        <taxon>Liliopsida</taxon>
        <taxon>Poales</taxon>
        <taxon>Poaceae</taxon>
        <taxon>BOP clade</taxon>
        <taxon>Pooideae</taxon>
        <taxon>Triticodae</taxon>
        <taxon>Triticeae</taxon>
        <taxon>Triticinae</taxon>
        <taxon>Triticum</taxon>
    </lineage>
</organism>
<proteinExistence type="predicted"/>
<name>M8A3D4_TRIUA</name>
<evidence type="ECO:0000313" key="1">
    <source>
        <dbReference type="EMBL" id="EMS59145.1"/>
    </source>
</evidence>
<dbReference type="OMA" id="MFRIAGP"/>
<dbReference type="AlphaFoldDB" id="M8A3D4"/>
<dbReference type="EMBL" id="KD123826">
    <property type="protein sequence ID" value="EMS59145.1"/>
    <property type="molecule type" value="Genomic_DNA"/>
</dbReference>
<protein>
    <submittedName>
        <fullName evidence="1">Uncharacterized protein</fullName>
    </submittedName>
</protein>
<accession>M8A3D4</accession>
<gene>
    <name evidence="1" type="ORF">TRIUR3_26052</name>
</gene>
<reference evidence="1" key="1">
    <citation type="journal article" date="2013" name="Nature">
        <title>Draft genome of the wheat A-genome progenitor Triticum urartu.</title>
        <authorList>
            <person name="Ling H.Q."/>
            <person name="Zhao S."/>
            <person name="Liu D."/>
            <person name="Wang J."/>
            <person name="Sun H."/>
            <person name="Zhang C."/>
            <person name="Fan H."/>
            <person name="Li D."/>
            <person name="Dong L."/>
            <person name="Tao Y."/>
            <person name="Gao C."/>
            <person name="Wu H."/>
            <person name="Li Y."/>
            <person name="Cui Y."/>
            <person name="Guo X."/>
            <person name="Zheng S."/>
            <person name="Wang B."/>
            <person name="Yu K."/>
            <person name="Liang Q."/>
            <person name="Yang W."/>
            <person name="Lou X."/>
            <person name="Chen J."/>
            <person name="Feng M."/>
            <person name="Jian J."/>
            <person name="Zhang X."/>
            <person name="Luo G."/>
            <person name="Jiang Y."/>
            <person name="Liu J."/>
            <person name="Wang Z."/>
            <person name="Sha Y."/>
            <person name="Zhang B."/>
            <person name="Wu H."/>
            <person name="Tang D."/>
            <person name="Shen Q."/>
            <person name="Xue P."/>
            <person name="Zou S."/>
            <person name="Wang X."/>
            <person name="Liu X."/>
            <person name="Wang F."/>
            <person name="Yang Y."/>
            <person name="An X."/>
            <person name="Dong Z."/>
            <person name="Zhang K."/>
            <person name="Zhang X."/>
            <person name="Luo M.C."/>
            <person name="Dvorak J."/>
            <person name="Tong Y."/>
            <person name="Wang J."/>
            <person name="Yang H."/>
            <person name="Li Z."/>
            <person name="Wang D."/>
            <person name="Zhang A."/>
            <person name="Wang J."/>
        </authorList>
    </citation>
    <scope>NUCLEOTIDE SEQUENCE</scope>
</reference>
<sequence length="287" mass="31578">MAVVEGSGGGVRACSGGHASFERWEVVVAGHTPAVEAAAALGVPDHPRPFNATNPVRSLQQHPGSGYHHVVPTVTFDGAPRLSPAAGRPTYCTMEVEIKHPPKHIVGVHERGSRGWLDPVGGVDSIHEREHPTSGNLEILSLLFFYDEVQFIYLPIVSPITYVFPCSSYSMRRFVDAQQSLQTAMLNNVNSSGSLDWSWYRIHLKLGLGTGYILSWSSSLSRWRCVYVYMCSGDRRTYLVGWGRRQNLLVHDGKNCKFLFGCSAYPSLISFMFRIAGPGEKAEPLGA</sequence>